<keyword evidence="1" id="KW-0067">ATP-binding</keyword>
<gene>
    <name evidence="1" type="ORF">LOK49_LG14G00552</name>
</gene>
<evidence type="ECO:0000313" key="1">
    <source>
        <dbReference type="EMBL" id="KAI7986172.1"/>
    </source>
</evidence>
<accession>A0ACC0FBV3</accession>
<name>A0ACC0FBV3_9ERIC</name>
<keyword evidence="1" id="KW-0347">Helicase</keyword>
<reference evidence="1 2" key="1">
    <citation type="journal article" date="2022" name="Plant J.">
        <title>Chromosome-level genome of Camellia lanceoleosa provides a valuable resource for understanding genome evolution and self-incompatibility.</title>
        <authorList>
            <person name="Gong W."/>
            <person name="Xiao S."/>
            <person name="Wang L."/>
            <person name="Liao Z."/>
            <person name="Chang Y."/>
            <person name="Mo W."/>
            <person name="Hu G."/>
            <person name="Li W."/>
            <person name="Zhao G."/>
            <person name="Zhu H."/>
            <person name="Hu X."/>
            <person name="Ji K."/>
            <person name="Xiang X."/>
            <person name="Song Q."/>
            <person name="Yuan D."/>
            <person name="Jin S."/>
            <person name="Zhang L."/>
        </authorList>
    </citation>
    <scope>NUCLEOTIDE SEQUENCE [LARGE SCALE GENOMIC DNA]</scope>
    <source>
        <strain evidence="1">SQ_2022a</strain>
    </source>
</reference>
<keyword evidence="1" id="KW-0547">Nucleotide-binding</keyword>
<proteinExistence type="predicted"/>
<keyword evidence="2" id="KW-1185">Reference proteome</keyword>
<protein>
    <submittedName>
        <fullName evidence="1">DExH-box ATP-dependent RNA helicase DExH14</fullName>
    </submittedName>
</protein>
<organism evidence="1 2">
    <name type="scientific">Camellia lanceoleosa</name>
    <dbReference type="NCBI Taxonomy" id="1840588"/>
    <lineage>
        <taxon>Eukaryota</taxon>
        <taxon>Viridiplantae</taxon>
        <taxon>Streptophyta</taxon>
        <taxon>Embryophyta</taxon>
        <taxon>Tracheophyta</taxon>
        <taxon>Spermatophyta</taxon>
        <taxon>Magnoliopsida</taxon>
        <taxon>eudicotyledons</taxon>
        <taxon>Gunneridae</taxon>
        <taxon>Pentapetalae</taxon>
        <taxon>asterids</taxon>
        <taxon>Ericales</taxon>
        <taxon>Theaceae</taxon>
        <taxon>Camellia</taxon>
    </lineage>
</organism>
<keyword evidence="1" id="KW-0378">Hydrolase</keyword>
<sequence length="2025" mass="229301">MLLQLPRLSNSLRDPFDIDHAYLQRKSILRNQKPRSYGNSLEQSDLAKKIVYRWDEASFEVRQAYKEFVGAVLELIGGEVLSEEFHEVALMVYRLFARPVEEDEDDRRIAQKKLELQKVLGHAVSDASLQKVSSLAQSLSLLQSNDCSDVFVPQRETNRSCDDLEFGADLVFQCPARFVVDVSLEEGELLGEGTASSFSLLQEGSYDCSDPKGYDSAADFNLQWLRDACDKIVKGSTSQLPQDELAMAICGLLDSEKHGDEIAADLLDLVGDSAFEIVQDLISHRKQIVDAIHHGLLVLKSDKTATNTQLRMPSYGTQVTVQTESERQIDKLRRKEEKRNRRGTNYGVEDYLSGLSFSSLLQASEKKSPFDDLIGSGEGSHPLAATALPQGTVRKHYKGYEEVIIPPTPTAPMKPGENLIEIKELDEFAQTAFHGYKSLNRIQSRIFQTTYYSNENILVCAPTGAGKTNIAMIAVLHEIGQHFKDGYLHKDEFKIVYVAPMKALAAEVTSTFSHRLSPLNITVKELTGDMQLSKSELEVTQMIVTTPEKWDVITRKSSDMSLSMLVKLLIIDEVHLLNDDRGPVIEALVARTLRQVESTQTMIRIVGLSATLPNYLEVAQFLRVNPDKGLFFFDSSYRPVPLAQQYIGISEHNFQARNNLLNEICYNKVVDSLKQGHQAMVFVHSRKDTGKTADKLVELAQKNGELEVFMNDTHPQFELIKRDVLKSRNKQLVQLFEHGIGIHHAGMLRADRGLTERLFSDGLLKVLVCTATLAWGVNLPAHTVVIKGTQLYDPKAGGWRDLGMLDVMQIFGRAGRPQFDKSGEGIIITSHEKLAYYLRLLTCQLPIESQFISSLRDNLNAEVVLGTVTNVKEACAWLGYTYLFIRMKMNPLAYGIGWDEVIGDPSLTLKQRALVSEAARALDKAKMMRFDEKSGNFYCTELGRIASHFYIHYSSVETYNEMLRRHMNDSEVIDMVAHSSEFENIVVREEEQNELEQMVRTSCPLEVKGGAANKHGKVSILIQLYISRGSIDSFSLVSDAAYISASLARIMRALFEICLRRGWCEMTSFMLDYCKAVDRQIWPHQHPLRQFDRDMSSEVLRKLEERGVDLDHLYEMEEKDIGALIRYAPGGRLVKQYLGYFPSIQLSATVSPITRTVLKVDLLLTPDFIWKDRFHGTVQRWLILVEDSENDHIYHSEIFTLTKRMAKAEPQKISFTVPIFEPHPPQYYIRAVSDTWLHAEALYTISFQNLALPEGRTSHTELLDLKPLPVTALGNRAYEALYKFSHFNPIQTQTFHVLYHTGENVLLGAPTGSGKTISAELAMLHLFNTQPDMKVIYIAPLKAIVRERMNDWRKRLVSQLGKKMVEMTGDYTPDLMALLSADIIISTPEKWDGISRNWHSRSYVTKVGLMILDEIHLLGADRGPILEGYPGKFYCPRMNSMNKPTYAAICTHSPTKPVLIFVSSRRQTRLTALDLIQFAASDELSRQFLSMPEEALQMILSQVTDQNLRHTLQFGIGLHHAGLNDKDRSLVEELFANNKIQVLVCTSTLAWGVNLPAHLVIIKGTEYYDAKARRYVDFPITDILQMMGRAGRPQYDQHGKAVILVHEPKKSFYKKFLYEPFPVESSLREQLHDHINAEIISGTICHKEDAVHYLTWTYLFRRLAVNPAYYGLEDTEPGTVSSYLSSLVQNTFEDLEDSGCVKMDEDSVEPTMLGSIASQYYLSYMTVSMFGSNIGQDTSLEVFLHVLSGASEYDELPVRHNEENFNEALSKKVPYMVDTNRLDDPHVKANLLFQAHFSQLELPISDYITDLKSVLDQSIRIIQAMIDICANSGWLSSTITCMHLLQMVMQGLWFDKDSSLWMLPSMTDDLAGILRRKGISNVQQLLDLPKSTLQACIGNSTASRFYQDLEQFPRVQVRLKLQKRNPDAGKAFNLNITLEKTNSRRKQSRAFTPRFPKLKDEAWWLVLGNTSTSELYALKRVSFSNRLVTHMELPSTPSTIQGVKLILVSDCYIGFEQEYSVEGLV</sequence>
<comment type="caution">
    <text evidence="1">The sequence shown here is derived from an EMBL/GenBank/DDBJ whole genome shotgun (WGS) entry which is preliminary data.</text>
</comment>
<evidence type="ECO:0000313" key="2">
    <source>
        <dbReference type="Proteomes" id="UP001060215"/>
    </source>
</evidence>
<dbReference type="Proteomes" id="UP001060215">
    <property type="component" value="Chromosome 15"/>
</dbReference>
<dbReference type="EMBL" id="CM045772">
    <property type="protein sequence ID" value="KAI7986172.1"/>
    <property type="molecule type" value="Genomic_DNA"/>
</dbReference>